<dbReference type="InterPro" id="IPR027417">
    <property type="entry name" value="P-loop_NTPase"/>
</dbReference>
<dbReference type="EMBL" id="KN817521">
    <property type="protein sequence ID" value="KJA28452.1"/>
    <property type="molecule type" value="Genomic_DNA"/>
</dbReference>
<dbReference type="InterPro" id="IPR012971">
    <property type="entry name" value="NOG2_N_dom"/>
</dbReference>
<keyword evidence="4 7" id="KW-0547">Nucleotide-binding</keyword>
<dbReference type="Gene3D" id="1.10.1580.10">
    <property type="match status" value="1"/>
</dbReference>
<accession>A0A0D2LKW1</accession>
<feature type="domain" description="CP-type G" evidence="9">
    <location>
        <begin position="218"/>
        <end position="379"/>
    </location>
</feature>
<dbReference type="Proteomes" id="UP000054270">
    <property type="component" value="Unassembled WGS sequence"/>
</dbReference>
<organism evidence="10 11">
    <name type="scientific">Hypholoma sublateritium (strain FD-334 SS-4)</name>
    <dbReference type="NCBI Taxonomy" id="945553"/>
    <lineage>
        <taxon>Eukaryota</taxon>
        <taxon>Fungi</taxon>
        <taxon>Dikarya</taxon>
        <taxon>Basidiomycota</taxon>
        <taxon>Agaricomycotina</taxon>
        <taxon>Agaricomycetes</taxon>
        <taxon>Agaricomycetidae</taxon>
        <taxon>Agaricales</taxon>
        <taxon>Agaricineae</taxon>
        <taxon>Strophariaceae</taxon>
        <taxon>Hypholoma</taxon>
    </lineage>
</organism>
<evidence type="ECO:0000256" key="4">
    <source>
        <dbReference type="ARBA" id="ARBA00022741"/>
    </source>
</evidence>
<proteinExistence type="inferred from homology"/>
<dbReference type="AlphaFoldDB" id="A0A0D2LKW1"/>
<name>A0A0D2LKW1_HYPSF</name>
<evidence type="ECO:0000256" key="8">
    <source>
        <dbReference type="SAM" id="MobiDB-lite"/>
    </source>
</evidence>
<dbReference type="InterPro" id="IPR030378">
    <property type="entry name" value="G_CP_dom"/>
</dbReference>
<evidence type="ECO:0000259" key="9">
    <source>
        <dbReference type="PROSITE" id="PS51721"/>
    </source>
</evidence>
<evidence type="ECO:0000313" key="11">
    <source>
        <dbReference type="Proteomes" id="UP000054270"/>
    </source>
</evidence>
<dbReference type="FunFam" id="3.40.50.300:FF:000559">
    <property type="entry name" value="Nuclear/nucleolar GTPase 2"/>
    <property type="match status" value="1"/>
</dbReference>
<protein>
    <recommendedName>
        <fullName evidence="3 7">Nucleolar GTP-binding protein 2</fullName>
    </recommendedName>
</protein>
<evidence type="ECO:0000256" key="6">
    <source>
        <dbReference type="ARBA" id="ARBA00023242"/>
    </source>
</evidence>
<evidence type="ECO:0000313" key="10">
    <source>
        <dbReference type="EMBL" id="KJA28452.1"/>
    </source>
</evidence>
<dbReference type="Gene3D" id="3.40.50.300">
    <property type="entry name" value="P-loop containing nucleotide triphosphate hydrolases"/>
    <property type="match status" value="1"/>
</dbReference>
<dbReference type="STRING" id="945553.A0A0D2LKW1"/>
<dbReference type="SUPFAM" id="SSF52540">
    <property type="entry name" value="P-loop containing nucleoside triphosphate hydrolases"/>
    <property type="match status" value="1"/>
</dbReference>
<dbReference type="InterPro" id="IPR006073">
    <property type="entry name" value="GTP-bd"/>
</dbReference>
<dbReference type="PRINTS" id="PR00326">
    <property type="entry name" value="GTP1OBG"/>
</dbReference>
<dbReference type="CDD" id="cd01858">
    <property type="entry name" value="NGP_1"/>
    <property type="match status" value="1"/>
</dbReference>
<keyword evidence="11" id="KW-1185">Reference proteome</keyword>
<reference evidence="11" key="1">
    <citation type="submission" date="2014-04" db="EMBL/GenBank/DDBJ databases">
        <title>Evolutionary Origins and Diversification of the Mycorrhizal Mutualists.</title>
        <authorList>
            <consortium name="DOE Joint Genome Institute"/>
            <consortium name="Mycorrhizal Genomics Consortium"/>
            <person name="Kohler A."/>
            <person name="Kuo A."/>
            <person name="Nagy L.G."/>
            <person name="Floudas D."/>
            <person name="Copeland A."/>
            <person name="Barry K.W."/>
            <person name="Cichocki N."/>
            <person name="Veneault-Fourrey C."/>
            <person name="LaButti K."/>
            <person name="Lindquist E.A."/>
            <person name="Lipzen A."/>
            <person name="Lundell T."/>
            <person name="Morin E."/>
            <person name="Murat C."/>
            <person name="Riley R."/>
            <person name="Ohm R."/>
            <person name="Sun H."/>
            <person name="Tunlid A."/>
            <person name="Henrissat B."/>
            <person name="Grigoriev I.V."/>
            <person name="Hibbett D.S."/>
            <person name="Martin F."/>
        </authorList>
    </citation>
    <scope>NUCLEOTIDE SEQUENCE [LARGE SCALE GENOMIC DNA]</scope>
    <source>
        <strain evidence="11">FD-334 SS-4</strain>
    </source>
</reference>
<dbReference type="Pfam" id="PF01926">
    <property type="entry name" value="MMR_HSR1"/>
    <property type="match status" value="1"/>
</dbReference>
<comment type="function">
    <text evidence="1 7">GTPase that associates with pre-60S ribosomal subunits in the nucleolus and is required for their nuclear export and maturation.</text>
</comment>
<dbReference type="InterPro" id="IPR024929">
    <property type="entry name" value="GNL2_CP_dom"/>
</dbReference>
<dbReference type="PROSITE" id="PS51721">
    <property type="entry name" value="G_CP"/>
    <property type="match status" value="1"/>
</dbReference>
<feature type="compositionally biased region" description="Acidic residues" evidence="8">
    <location>
        <begin position="541"/>
        <end position="567"/>
    </location>
</feature>
<comment type="similarity">
    <text evidence="7">Belongs to the TRAFAC class YlqF/YawG GTPase family. NOG2 subfamily.</text>
</comment>
<dbReference type="GO" id="GO:0005525">
    <property type="term" value="F:GTP binding"/>
    <property type="evidence" value="ECO:0007669"/>
    <property type="project" value="UniProtKB-KW"/>
</dbReference>
<keyword evidence="5 7" id="KW-0342">GTP-binding</keyword>
<evidence type="ECO:0000256" key="1">
    <source>
        <dbReference type="ARBA" id="ARBA00003892"/>
    </source>
</evidence>
<evidence type="ECO:0000256" key="7">
    <source>
        <dbReference type="RuleBase" id="RU364023"/>
    </source>
</evidence>
<dbReference type="PANTHER" id="PTHR11089">
    <property type="entry name" value="GTP-BINDING PROTEIN-RELATED"/>
    <property type="match status" value="1"/>
</dbReference>
<comment type="subcellular location">
    <subcellularLocation>
        <location evidence="2 7">Nucleus</location>
        <location evidence="2 7">Nucleolus</location>
    </subcellularLocation>
</comment>
<dbReference type="OrthoDB" id="444945at2759"/>
<evidence type="ECO:0000256" key="3">
    <source>
        <dbReference type="ARBA" id="ARBA00022127"/>
    </source>
</evidence>
<feature type="region of interest" description="Disordered" evidence="8">
    <location>
        <begin position="541"/>
        <end position="664"/>
    </location>
</feature>
<dbReference type="InterPro" id="IPR050755">
    <property type="entry name" value="TRAFAC_YlqF/YawG_RiboMat"/>
</dbReference>
<feature type="region of interest" description="Disordered" evidence="8">
    <location>
        <begin position="1"/>
        <end position="22"/>
    </location>
</feature>
<feature type="compositionally biased region" description="Acidic residues" evidence="8">
    <location>
        <begin position="599"/>
        <end position="610"/>
    </location>
</feature>
<sequence>MAPTKKTASQSKTRSSSSSGVSLAKVKGENFYRDAKKVNRLKMLTGGKAVRDKDGKIVQAAAFQKGEDETKPGRVQPDKRWFGNTRVISQTALDHFRTSLGAKKDDPYSVLLRRNKLPMALLDDAANPNLQKRPHIVETEPFSDTFGPKAQRKRPRVEVGTFEELGKMGAEMAEEAESAATLAGSRIIEPLQSTLFEPQTHADFNEPIYAKGTSRRIFGELYKVIDSSDVILHILDARDPLGTMCESVLETIKKEKSHKQVVLVINKCDLVPNWVTARYIKHLTPRYPTIAFHASPNHSFGKGSLIQLLRQFSQLHADKKQISVGFIGYPNVGKSSVINTIKSSKVCTVAPVPGETKVWQYITLTKRIYLIDCPGIVPASANDSHSSIVLKGVIRVEALATPSEHIPALMARVKPIYLSRTYDIPLPNKDDITIGWDPEDFLDKLARKKGRLLKHGEPDLDSVAKIILTDWVRGRIPFFAPPPERSEELNEAEAKIKKRKDNKGKGRAIAPVEVPGVRQNLKTLIQKNTFLPEDIERLDEEFEGVEEETVSPEDDADEPVEVEEAEEELKWNDVFEGVAGSSAVQDDGKTAGETAGGDVDADVDADDDASASENGTKEPRMKTNKRKAANFYTSANVKNKSRKKAALMKSLPVGKKGGGRSKKS</sequence>
<dbReference type="PANTHER" id="PTHR11089:SF9">
    <property type="entry name" value="NUCLEOLAR GTP-BINDING PROTEIN 2"/>
    <property type="match status" value="1"/>
</dbReference>
<dbReference type="InterPro" id="IPR023179">
    <property type="entry name" value="GTP-bd_ortho_bundle_sf"/>
</dbReference>
<evidence type="ECO:0000256" key="2">
    <source>
        <dbReference type="ARBA" id="ARBA00004604"/>
    </source>
</evidence>
<dbReference type="Pfam" id="PF08153">
    <property type="entry name" value="NGP1NT"/>
    <property type="match status" value="1"/>
</dbReference>
<dbReference type="GO" id="GO:0005730">
    <property type="term" value="C:nucleolus"/>
    <property type="evidence" value="ECO:0007669"/>
    <property type="project" value="UniProtKB-SubCell"/>
</dbReference>
<dbReference type="OMA" id="RTQGFNH"/>
<gene>
    <name evidence="10" type="ORF">HYPSUDRAFT_33848</name>
</gene>
<evidence type="ECO:0000256" key="5">
    <source>
        <dbReference type="ARBA" id="ARBA00023134"/>
    </source>
</evidence>
<keyword evidence="6 7" id="KW-0539">Nucleus</keyword>